<feature type="transmembrane region" description="Helical" evidence="7">
    <location>
        <begin position="329"/>
        <end position="350"/>
    </location>
</feature>
<comment type="similarity">
    <text evidence="2 7">Belongs to the purine permeases (TC 2.A.7.14) family.</text>
</comment>
<name>A0A6J1KAQ1_CUCMA</name>
<dbReference type="GO" id="GO:0005345">
    <property type="term" value="F:purine nucleobase transmembrane transporter activity"/>
    <property type="evidence" value="ECO:0007669"/>
    <property type="project" value="UniProtKB-UniRule"/>
</dbReference>
<keyword evidence="3 7" id="KW-0813">Transport</keyword>
<dbReference type="PANTHER" id="PTHR31376">
    <property type="entry name" value="OS09G0467300 PROTEIN-RELATED"/>
    <property type="match status" value="1"/>
</dbReference>
<keyword evidence="4 7" id="KW-0812">Transmembrane</keyword>
<evidence type="ECO:0000256" key="5">
    <source>
        <dbReference type="ARBA" id="ARBA00022989"/>
    </source>
</evidence>
<comment type="subcellular location">
    <subcellularLocation>
        <location evidence="1 7">Membrane</location>
        <topology evidence="1 7">Multi-pass membrane protein</topology>
    </subcellularLocation>
</comment>
<keyword evidence="5 7" id="KW-1133">Transmembrane helix</keyword>
<dbReference type="Pfam" id="PF16913">
    <property type="entry name" value="PUNUT"/>
    <property type="match status" value="1"/>
</dbReference>
<evidence type="ECO:0000313" key="11">
    <source>
        <dbReference type="RefSeq" id="XP_022997174.1"/>
    </source>
</evidence>
<dbReference type="SUPFAM" id="SSF103481">
    <property type="entry name" value="Multidrug resistance efflux transporter EmrE"/>
    <property type="match status" value="1"/>
</dbReference>
<organism evidence="9 11">
    <name type="scientific">Cucurbita maxima</name>
    <name type="common">Pumpkin</name>
    <name type="synonym">Winter squash</name>
    <dbReference type="NCBI Taxonomy" id="3661"/>
    <lineage>
        <taxon>Eukaryota</taxon>
        <taxon>Viridiplantae</taxon>
        <taxon>Streptophyta</taxon>
        <taxon>Embryophyta</taxon>
        <taxon>Tracheophyta</taxon>
        <taxon>Spermatophyta</taxon>
        <taxon>Magnoliopsida</taxon>
        <taxon>eudicotyledons</taxon>
        <taxon>Gunneridae</taxon>
        <taxon>Pentapetalae</taxon>
        <taxon>rosids</taxon>
        <taxon>fabids</taxon>
        <taxon>Cucurbitales</taxon>
        <taxon>Cucurbitaceae</taxon>
        <taxon>Cucurbiteae</taxon>
        <taxon>Cucurbita</taxon>
    </lineage>
</organism>
<accession>A0A6J1KAQ1</accession>
<feature type="transmembrane region" description="Helical" evidence="7">
    <location>
        <begin position="58"/>
        <end position="82"/>
    </location>
</feature>
<evidence type="ECO:0000256" key="6">
    <source>
        <dbReference type="ARBA" id="ARBA00023136"/>
    </source>
</evidence>
<dbReference type="KEGG" id="cmax:111492153"/>
<dbReference type="GO" id="GO:0016020">
    <property type="term" value="C:membrane"/>
    <property type="evidence" value="ECO:0007669"/>
    <property type="project" value="UniProtKB-SubCell"/>
</dbReference>
<evidence type="ECO:0000256" key="7">
    <source>
        <dbReference type="RuleBase" id="RU368015"/>
    </source>
</evidence>
<dbReference type="RefSeq" id="XP_022997175.1">
    <property type="nucleotide sequence ID" value="XM_023141407.1"/>
</dbReference>
<feature type="transmembrane region" description="Helical" evidence="7">
    <location>
        <begin position="301"/>
        <end position="324"/>
    </location>
</feature>
<feature type="transmembrane region" description="Helical" evidence="7">
    <location>
        <begin position="190"/>
        <end position="210"/>
    </location>
</feature>
<feature type="transmembrane region" description="Helical" evidence="7">
    <location>
        <begin position="255"/>
        <end position="281"/>
    </location>
</feature>
<feature type="transmembrane region" description="Helical" evidence="7">
    <location>
        <begin position="356"/>
        <end position="375"/>
    </location>
</feature>
<dbReference type="InterPro" id="IPR037185">
    <property type="entry name" value="EmrE-like"/>
</dbReference>
<evidence type="ECO:0000256" key="2">
    <source>
        <dbReference type="ARBA" id="ARBA00006213"/>
    </source>
</evidence>
<dbReference type="PANTHER" id="PTHR31376:SF1">
    <property type="entry name" value="PURINE PERMEASE 2"/>
    <property type="match status" value="1"/>
</dbReference>
<dbReference type="GeneID" id="111492153"/>
<evidence type="ECO:0000313" key="12">
    <source>
        <dbReference type="RefSeq" id="XP_022997175.1"/>
    </source>
</evidence>
<sequence>MEPNSQETEKFLAMADRSLRSRINTCPLNASHSITPAKPIEKKPPQPQPEQSTAMKRAVLFFNSILLAVGSCGGPLITRLYFVHGGKCVWLSSWLQSGGCPIIFIPLIISYFFRRRAASGSGSSTKMIFVKLRLFLFAAVIGLIIGFDNYLYTYGISRLPVSTSALIIACQLAFTAVFAYLLVNQRFTRYSITAIVLMTTGAAVLASHTSGDLPAGVSNKQYRAGFLTTLSAAFLYGMVLPLVELTYEKSRQKITYTLVLEIQLILSVFATILSTVGMLINNDFQEIRREAAEFGLGETKYYVVLVMNAVIWQSFFLGVVGVIFSSSSLFSGVLIAVMLPATEILGVIFLKEKFHAEKGVSLVLNLGGFVCYFLGEFKNDQTKKPTTCQITNV</sequence>
<feature type="region of interest" description="Disordered" evidence="8">
    <location>
        <begin position="28"/>
        <end position="50"/>
    </location>
</feature>
<evidence type="ECO:0000313" key="9">
    <source>
        <dbReference type="Proteomes" id="UP000504608"/>
    </source>
</evidence>
<feature type="transmembrane region" description="Helical" evidence="7">
    <location>
        <begin position="222"/>
        <end position="243"/>
    </location>
</feature>
<evidence type="ECO:0000313" key="10">
    <source>
        <dbReference type="RefSeq" id="XP_022997173.1"/>
    </source>
</evidence>
<feature type="transmembrane region" description="Helical" evidence="7">
    <location>
        <begin position="134"/>
        <end position="152"/>
    </location>
</feature>
<dbReference type="Proteomes" id="UP000504608">
    <property type="component" value="Unplaced"/>
</dbReference>
<dbReference type="GO" id="GO:0015211">
    <property type="term" value="F:purine nucleoside transmembrane transporter activity"/>
    <property type="evidence" value="ECO:0007669"/>
    <property type="project" value="UniProtKB-UniRule"/>
</dbReference>
<reference evidence="10 11" key="1">
    <citation type="submission" date="2025-04" db="UniProtKB">
        <authorList>
            <consortium name="RefSeq"/>
        </authorList>
    </citation>
    <scope>IDENTIFICATION</scope>
    <source>
        <tissue evidence="10 11">Young leaves</tissue>
    </source>
</reference>
<gene>
    <name evidence="10 11 12" type="primary">LOC111492153</name>
</gene>
<dbReference type="RefSeq" id="XP_022997173.1">
    <property type="nucleotide sequence ID" value="XM_023141405.1"/>
</dbReference>
<dbReference type="RefSeq" id="XP_022997174.1">
    <property type="nucleotide sequence ID" value="XM_023141406.1"/>
</dbReference>
<dbReference type="InterPro" id="IPR030182">
    <property type="entry name" value="PUP_plant"/>
</dbReference>
<feature type="transmembrane region" description="Helical" evidence="7">
    <location>
        <begin position="164"/>
        <end position="183"/>
    </location>
</feature>
<dbReference type="OrthoDB" id="1865379at2759"/>
<keyword evidence="9" id="KW-1185">Reference proteome</keyword>
<evidence type="ECO:0000256" key="8">
    <source>
        <dbReference type="SAM" id="MobiDB-lite"/>
    </source>
</evidence>
<feature type="transmembrane region" description="Helical" evidence="7">
    <location>
        <begin position="94"/>
        <end position="113"/>
    </location>
</feature>
<evidence type="ECO:0000256" key="1">
    <source>
        <dbReference type="ARBA" id="ARBA00004141"/>
    </source>
</evidence>
<evidence type="ECO:0000256" key="4">
    <source>
        <dbReference type="ARBA" id="ARBA00022692"/>
    </source>
</evidence>
<evidence type="ECO:0000256" key="3">
    <source>
        <dbReference type="ARBA" id="ARBA00022448"/>
    </source>
</evidence>
<keyword evidence="6 7" id="KW-0472">Membrane</keyword>
<proteinExistence type="inferred from homology"/>
<dbReference type="AlphaFoldDB" id="A0A6J1KAQ1"/>
<protein>
    <recommendedName>
        <fullName evidence="7">Probable purine permease</fullName>
    </recommendedName>
</protein>